<evidence type="ECO:0000313" key="2">
    <source>
        <dbReference type="EMBL" id="KDR74233.1"/>
    </source>
</evidence>
<sequence length="149" mass="16786">MNKTGIYRASIIQLLINKIYFRNKTDDGVTNPEFSEDGKLPMVTIALILTLVENNLDEWVTGEHADVPFTANAYKQKYLSHLKRLTEFDEKTREADIVPRLCTHLLKMARKHAKVTDSAIGLLGAGELLDADVEAAKKEWEGLVLSDEE</sequence>
<dbReference type="InterPro" id="IPR045341">
    <property type="entry name" value="DUF6532"/>
</dbReference>
<evidence type="ECO:0000313" key="3">
    <source>
        <dbReference type="Proteomes" id="UP000027222"/>
    </source>
</evidence>
<accession>A0A067T5D7</accession>
<protein>
    <recommendedName>
        <fullName evidence="1">DUF6532 domain-containing protein</fullName>
    </recommendedName>
</protein>
<evidence type="ECO:0000259" key="1">
    <source>
        <dbReference type="Pfam" id="PF20149"/>
    </source>
</evidence>
<name>A0A067T5D7_GALM3</name>
<dbReference type="Proteomes" id="UP000027222">
    <property type="component" value="Unassembled WGS sequence"/>
</dbReference>
<dbReference type="AlphaFoldDB" id="A0A067T5D7"/>
<keyword evidence="3" id="KW-1185">Reference proteome</keyword>
<dbReference type="EMBL" id="KL142383">
    <property type="protein sequence ID" value="KDR74233.1"/>
    <property type="molecule type" value="Genomic_DNA"/>
</dbReference>
<proteinExistence type="predicted"/>
<dbReference type="Pfam" id="PF20149">
    <property type="entry name" value="DUF6532"/>
    <property type="match status" value="1"/>
</dbReference>
<dbReference type="HOGENOM" id="CLU_038181_2_0_1"/>
<organism evidence="2 3">
    <name type="scientific">Galerina marginata (strain CBS 339.88)</name>
    <dbReference type="NCBI Taxonomy" id="685588"/>
    <lineage>
        <taxon>Eukaryota</taxon>
        <taxon>Fungi</taxon>
        <taxon>Dikarya</taxon>
        <taxon>Basidiomycota</taxon>
        <taxon>Agaricomycotina</taxon>
        <taxon>Agaricomycetes</taxon>
        <taxon>Agaricomycetidae</taxon>
        <taxon>Agaricales</taxon>
        <taxon>Agaricineae</taxon>
        <taxon>Strophariaceae</taxon>
        <taxon>Galerina</taxon>
    </lineage>
</organism>
<dbReference type="OrthoDB" id="3257342at2759"/>
<reference evidence="3" key="1">
    <citation type="journal article" date="2014" name="Proc. Natl. Acad. Sci. U.S.A.">
        <title>Extensive sampling of basidiomycete genomes demonstrates inadequacy of the white-rot/brown-rot paradigm for wood decay fungi.</title>
        <authorList>
            <person name="Riley R."/>
            <person name="Salamov A.A."/>
            <person name="Brown D.W."/>
            <person name="Nagy L.G."/>
            <person name="Floudas D."/>
            <person name="Held B.W."/>
            <person name="Levasseur A."/>
            <person name="Lombard V."/>
            <person name="Morin E."/>
            <person name="Otillar R."/>
            <person name="Lindquist E.A."/>
            <person name="Sun H."/>
            <person name="LaButti K.M."/>
            <person name="Schmutz J."/>
            <person name="Jabbour D."/>
            <person name="Luo H."/>
            <person name="Baker S.E."/>
            <person name="Pisabarro A.G."/>
            <person name="Walton J.D."/>
            <person name="Blanchette R.A."/>
            <person name="Henrissat B."/>
            <person name="Martin F."/>
            <person name="Cullen D."/>
            <person name="Hibbett D.S."/>
            <person name="Grigoriev I.V."/>
        </authorList>
    </citation>
    <scope>NUCLEOTIDE SEQUENCE [LARGE SCALE GENOMIC DNA]</scope>
    <source>
        <strain evidence="3">CBS 339.88</strain>
    </source>
</reference>
<gene>
    <name evidence="2" type="ORF">GALMADRAFT_141307</name>
</gene>
<feature type="domain" description="DUF6532" evidence="1">
    <location>
        <begin position="2"/>
        <end position="88"/>
    </location>
</feature>